<dbReference type="PROSITE" id="PS51465">
    <property type="entry name" value="KAZAL_2"/>
    <property type="match status" value="1"/>
</dbReference>
<keyword evidence="1" id="KW-0732">Signal</keyword>
<dbReference type="PATRIC" id="fig|1618645.3.peg.595"/>
<dbReference type="InterPro" id="IPR036058">
    <property type="entry name" value="Kazal_dom_sf"/>
</dbReference>
<feature type="region of interest" description="Disordered" evidence="3">
    <location>
        <begin position="625"/>
        <end position="647"/>
    </location>
</feature>
<dbReference type="CDD" id="cd00104">
    <property type="entry name" value="KAZAL_FS"/>
    <property type="match status" value="1"/>
</dbReference>
<gene>
    <name evidence="5" type="ORF">UW53_C0008G0006</name>
</gene>
<dbReference type="AlphaFoldDB" id="A0A0G1ILE9"/>
<proteinExistence type="predicted"/>
<comment type="caution">
    <text evidence="5">The sequence shown here is derived from an EMBL/GenBank/DDBJ whole genome shotgun (WGS) entry which is preliminary data.</text>
</comment>
<feature type="region of interest" description="Disordered" evidence="3">
    <location>
        <begin position="114"/>
        <end position="157"/>
    </location>
</feature>
<feature type="compositionally biased region" description="Low complexity" evidence="3">
    <location>
        <begin position="140"/>
        <end position="154"/>
    </location>
</feature>
<protein>
    <submittedName>
        <fullName evidence="5">Conserved repeat domain protein</fullName>
    </submittedName>
</protein>
<name>A0A0G1ILE9_9BACT</name>
<evidence type="ECO:0000256" key="2">
    <source>
        <dbReference type="ARBA" id="ARBA00023157"/>
    </source>
</evidence>
<dbReference type="Pfam" id="PF13385">
    <property type="entry name" value="Laminin_G_3"/>
    <property type="match status" value="1"/>
</dbReference>
<evidence type="ECO:0000259" key="4">
    <source>
        <dbReference type="PROSITE" id="PS51465"/>
    </source>
</evidence>
<dbReference type="InterPro" id="IPR013320">
    <property type="entry name" value="ConA-like_dom_sf"/>
</dbReference>
<dbReference type="SMART" id="SM00560">
    <property type="entry name" value="LamGL"/>
    <property type="match status" value="1"/>
</dbReference>
<dbReference type="SUPFAM" id="SSF49899">
    <property type="entry name" value="Concanavalin A-like lectins/glucanases"/>
    <property type="match status" value="1"/>
</dbReference>
<dbReference type="InterPro" id="IPR006558">
    <property type="entry name" value="LamG-like"/>
</dbReference>
<dbReference type="Gene3D" id="2.60.120.200">
    <property type="match status" value="1"/>
</dbReference>
<evidence type="ECO:0000313" key="6">
    <source>
        <dbReference type="Proteomes" id="UP000034087"/>
    </source>
</evidence>
<feature type="domain" description="Kazal-like" evidence="4">
    <location>
        <begin position="568"/>
        <end position="620"/>
    </location>
</feature>
<reference evidence="5 6" key="1">
    <citation type="journal article" date="2015" name="Nature">
        <title>rRNA introns, odd ribosomes, and small enigmatic genomes across a large radiation of phyla.</title>
        <authorList>
            <person name="Brown C.T."/>
            <person name="Hug L.A."/>
            <person name="Thomas B.C."/>
            <person name="Sharon I."/>
            <person name="Castelle C.J."/>
            <person name="Singh A."/>
            <person name="Wilkins M.J."/>
            <person name="Williams K.H."/>
            <person name="Banfield J.F."/>
        </authorList>
    </citation>
    <scope>NUCLEOTIDE SEQUENCE [LARGE SCALE GENOMIC DNA]</scope>
</reference>
<evidence type="ECO:0000256" key="1">
    <source>
        <dbReference type="ARBA" id="ARBA00022729"/>
    </source>
</evidence>
<accession>A0A0G1ILE9</accession>
<dbReference type="Gene3D" id="3.30.60.30">
    <property type="match status" value="2"/>
</dbReference>
<dbReference type="Proteomes" id="UP000034087">
    <property type="component" value="Unassembled WGS sequence"/>
</dbReference>
<dbReference type="SUPFAM" id="SSF100895">
    <property type="entry name" value="Kazal-type serine protease inhibitors"/>
    <property type="match status" value="1"/>
</dbReference>
<evidence type="ECO:0000256" key="3">
    <source>
        <dbReference type="SAM" id="MobiDB-lite"/>
    </source>
</evidence>
<keyword evidence="2" id="KW-1015">Disulfide bond</keyword>
<organism evidence="5 6">
    <name type="scientific">Candidatus Giovannonibacteria bacterium GW2011_GWA1_44_25</name>
    <dbReference type="NCBI Taxonomy" id="1618645"/>
    <lineage>
        <taxon>Bacteria</taxon>
        <taxon>Candidatus Giovannoniibacteriota</taxon>
    </lineage>
</organism>
<feature type="compositionally biased region" description="Pro residues" evidence="3">
    <location>
        <begin position="631"/>
        <end position="647"/>
    </location>
</feature>
<evidence type="ECO:0000313" key="5">
    <source>
        <dbReference type="EMBL" id="KKT59723.1"/>
    </source>
</evidence>
<sequence length="970" mass="102319">MSESSKLSKLSKLSLIGLLVFVFFIAQAQTTGNATLSLVKDKSSDLFVLTFGDPEGIQSFALEFSTDKPPYSGDLGGCPKSRKIDNIGAVNDSDLAKTVKGRIVDCRGGETEFEISSTDASGRAQVKKLSKEPPPPATAPTPSVVAPTPAPTSVEPKKELKYPIAELGNCSSEESCKKYCDGPANMERCVAFAEEHNLIPREEIERGKKFIEVVKSGGGPGGCKTEATCESYCNDIGKIDECVKFAEDHGFLSERELSEAKKVKAALDAGKKFPGDCRNKKACEAYCQSPEHIDECFAFAKESGFMSEQELQEAEKFIPLMKQGKTPGGCKTKEACEAFCEDENNFDTCVAFAEEAGLLSDQEKEIIKKTGGKGPGGCRGRACQTFCQNPANQEVCLAFAKDNGLISEEDLKRAEEGMKFMRESLENADPGVKECVEKIIGAPGISGQEPGKNLSFGGPEIGEKMRECIESMLPEEMRGQFKFEGSGFEGPGGCKSREECEAYCTSNPEACGFGGGDFPTDPGTSFLECVSKGMSASYVCGINGKGAPSGVETTYFNECHAKQQGTEILHEGVCIRNGQPDKPCSDIADPVCGNDNNTWVSACHAEDQGGGVQYEGVCKGPGGGGGGGNPVVPPFPQPPPPTQSCVPPPSGLVSWVDDDVLSNAVSGVTLAPGKVGNAFKFDASGEYVKDENSEKLNFGTGPFSLEAWINWDGGGSSKGNIIRKSNYPMSGDGAGYWLVIGKDKSIIEFFAGETVGNADKPRGSVSAPISSGAWHHVAATRIGSGTMSLYIDGQLNGTAEAANANTTSPAPFTLGAWDDRFGITELFSGLIDEVSVYNRALSAPEVQAIFNAGSNGKCSASSGGGGGSGGGPGGCQSTAECTTYCTTHYTDPACAAYAVPEPYVGDGSTPTPPPATNFSGPGGCTTPEECKTYCTKNYQDPACKQFMPSSFLQNKSPFALLLWPILELLK</sequence>
<dbReference type="EMBL" id="LCIR01000008">
    <property type="protein sequence ID" value="KKT59723.1"/>
    <property type="molecule type" value="Genomic_DNA"/>
</dbReference>
<dbReference type="InterPro" id="IPR002350">
    <property type="entry name" value="Kazal_dom"/>
</dbReference>